<evidence type="ECO:0000313" key="2">
    <source>
        <dbReference type="Proteomes" id="UP001183410"/>
    </source>
</evidence>
<sequence>MVNRNKAKGTAWESDVRDYLNAALGLVDDNGKFRDPYSALNVRRPAQEGAADVGDIHCVPFVLECKDVARPSVPSFLRQAHIEAHHAGFPYGVAVVKRRRANVRHGAVHFSVRTWTGIRLTLGITTKGMLASYQFALSARGRDTGRWYFTTDLEDFARLVADVRAAHWRIKGGNPSGSGRVGNAVR</sequence>
<gene>
    <name evidence="1" type="ORF">RM844_16930</name>
</gene>
<keyword evidence="2" id="KW-1185">Reference proteome</keyword>
<accession>A0ABU2JT81</accession>
<comment type="caution">
    <text evidence="1">The sequence shown here is derived from an EMBL/GenBank/DDBJ whole genome shotgun (WGS) entry which is preliminary data.</text>
</comment>
<reference evidence="2" key="1">
    <citation type="submission" date="2023-07" db="EMBL/GenBank/DDBJ databases">
        <title>30 novel species of actinomycetes from the DSMZ collection.</title>
        <authorList>
            <person name="Nouioui I."/>
        </authorList>
    </citation>
    <scope>NUCLEOTIDE SEQUENCE [LARGE SCALE GENOMIC DNA]</scope>
    <source>
        <strain evidence="2">DSM 44915</strain>
    </source>
</reference>
<dbReference type="EMBL" id="JAVREO010000009">
    <property type="protein sequence ID" value="MDT0267966.1"/>
    <property type="molecule type" value="Genomic_DNA"/>
</dbReference>
<organism evidence="1 2">
    <name type="scientific">Streptomyces chisholmiae</name>
    <dbReference type="NCBI Taxonomy" id="3075540"/>
    <lineage>
        <taxon>Bacteria</taxon>
        <taxon>Bacillati</taxon>
        <taxon>Actinomycetota</taxon>
        <taxon>Actinomycetes</taxon>
        <taxon>Kitasatosporales</taxon>
        <taxon>Streptomycetaceae</taxon>
        <taxon>Streptomyces</taxon>
    </lineage>
</organism>
<name>A0ABU2JT81_9ACTN</name>
<dbReference type="Proteomes" id="UP001183410">
    <property type="component" value="Unassembled WGS sequence"/>
</dbReference>
<evidence type="ECO:0008006" key="3">
    <source>
        <dbReference type="Google" id="ProtNLM"/>
    </source>
</evidence>
<protein>
    <recommendedName>
        <fullName evidence="3">Holliday junction resolvase</fullName>
    </recommendedName>
</protein>
<evidence type="ECO:0000313" key="1">
    <source>
        <dbReference type="EMBL" id="MDT0267966.1"/>
    </source>
</evidence>
<dbReference type="RefSeq" id="WP_311668048.1">
    <property type="nucleotide sequence ID" value="NZ_JAVREO010000009.1"/>
</dbReference>
<proteinExistence type="predicted"/>